<dbReference type="GO" id="GO:0005886">
    <property type="term" value="C:plasma membrane"/>
    <property type="evidence" value="ECO:0007669"/>
    <property type="project" value="TreeGrafter"/>
</dbReference>
<feature type="transmembrane region" description="Helical" evidence="1">
    <location>
        <begin position="979"/>
        <end position="1001"/>
    </location>
</feature>
<dbReference type="Gene3D" id="3.30.70.1320">
    <property type="entry name" value="Multidrug efflux transporter AcrB pore domain like"/>
    <property type="match status" value="1"/>
</dbReference>
<dbReference type="PANTHER" id="PTHR32063">
    <property type="match status" value="1"/>
</dbReference>
<reference evidence="2 3" key="1">
    <citation type="submission" date="2020-12" db="EMBL/GenBank/DDBJ databases">
        <title>FDA dAtabase for Regulatory Grade micrObial Sequences (FDA-ARGOS): Supporting development and validation of Infectious Disease Dx tests.</title>
        <authorList>
            <person name="Sproer C."/>
            <person name="Gronow S."/>
            <person name="Severitt S."/>
            <person name="Schroder I."/>
            <person name="Tallon L."/>
            <person name="Sadzewicz L."/>
            <person name="Zhao X."/>
            <person name="Boylan J."/>
            <person name="Ott S."/>
            <person name="Bowen H."/>
            <person name="Vavikolanu K."/>
            <person name="Mehta A."/>
            <person name="Aluvathingal J."/>
            <person name="Nadendla S."/>
            <person name="Lowell S."/>
            <person name="Myers T."/>
            <person name="Yan Y."/>
            <person name="Sichtig H."/>
        </authorList>
    </citation>
    <scope>NUCLEOTIDE SEQUENCE [LARGE SCALE GENOMIC DNA]</scope>
    <source>
        <strain evidence="2 3">FDAARGOS_933</strain>
    </source>
</reference>
<feature type="transmembrane region" description="Helical" evidence="1">
    <location>
        <begin position="527"/>
        <end position="545"/>
    </location>
</feature>
<keyword evidence="1" id="KW-0472">Membrane</keyword>
<feature type="transmembrane region" description="Helical" evidence="1">
    <location>
        <begin position="948"/>
        <end position="967"/>
    </location>
</feature>
<dbReference type="Gene3D" id="3.30.70.1440">
    <property type="entry name" value="Multidrug efflux transporter AcrB pore domain"/>
    <property type="match status" value="1"/>
</dbReference>
<dbReference type="AlphaFoldDB" id="A0A7T2PHE8"/>
<dbReference type="KEGG" id="aall:I6G90_05390"/>
<gene>
    <name evidence="2" type="ORF">I6G90_05390</name>
</gene>
<feature type="transmembrane region" description="Helical" evidence="1">
    <location>
        <begin position="435"/>
        <end position="455"/>
    </location>
</feature>
<dbReference type="Gene3D" id="3.30.70.1430">
    <property type="entry name" value="Multidrug efflux transporter AcrB pore domain"/>
    <property type="match status" value="2"/>
</dbReference>
<dbReference type="SUPFAM" id="SSF82714">
    <property type="entry name" value="Multidrug efflux transporter AcrB TolC docking domain, DN and DC subdomains"/>
    <property type="match status" value="2"/>
</dbReference>
<dbReference type="InterPro" id="IPR027463">
    <property type="entry name" value="AcrB_DN_DC_subdom"/>
</dbReference>
<feature type="transmembrane region" description="Helical" evidence="1">
    <location>
        <begin position="12"/>
        <end position="32"/>
    </location>
</feature>
<evidence type="ECO:0000313" key="2">
    <source>
        <dbReference type="EMBL" id="QPR55861.1"/>
    </source>
</evidence>
<dbReference type="PANTHER" id="PTHR32063:SF18">
    <property type="entry name" value="CATION EFFLUX SYSTEM PROTEIN"/>
    <property type="match status" value="1"/>
</dbReference>
<dbReference type="Pfam" id="PF00873">
    <property type="entry name" value="ACR_tran"/>
    <property type="match status" value="1"/>
</dbReference>
<evidence type="ECO:0000313" key="3">
    <source>
        <dbReference type="Proteomes" id="UP000595101"/>
    </source>
</evidence>
<dbReference type="RefSeq" id="WP_197930096.1">
    <property type="nucleotide sequence ID" value="NZ_CP065745.1"/>
</dbReference>
<feature type="transmembrane region" description="Helical" evidence="1">
    <location>
        <begin position="467"/>
        <end position="494"/>
    </location>
</feature>
<feature type="transmembrane region" description="Helical" evidence="1">
    <location>
        <begin position="364"/>
        <end position="381"/>
    </location>
</feature>
<dbReference type="Gene3D" id="3.30.2090.10">
    <property type="entry name" value="Multidrug efflux transporter AcrB TolC docking domain, DN and DC subdomains"/>
    <property type="match status" value="2"/>
</dbReference>
<dbReference type="EMBL" id="CP065745">
    <property type="protein sequence ID" value="QPR55861.1"/>
    <property type="molecule type" value="Genomic_DNA"/>
</dbReference>
<name>A0A7T2PHE8_9GAMM</name>
<organism evidence="2 3">
    <name type="scientific">Aeromonas allosaccharophila</name>
    <dbReference type="NCBI Taxonomy" id="656"/>
    <lineage>
        <taxon>Bacteria</taxon>
        <taxon>Pseudomonadati</taxon>
        <taxon>Pseudomonadota</taxon>
        <taxon>Gammaproteobacteria</taxon>
        <taxon>Aeromonadales</taxon>
        <taxon>Aeromonadaceae</taxon>
        <taxon>Aeromonas</taxon>
    </lineage>
</organism>
<dbReference type="InterPro" id="IPR001036">
    <property type="entry name" value="Acrflvin-R"/>
</dbReference>
<dbReference type="GO" id="GO:0042910">
    <property type="term" value="F:xenobiotic transmembrane transporter activity"/>
    <property type="evidence" value="ECO:0007669"/>
    <property type="project" value="TreeGrafter"/>
</dbReference>
<keyword evidence="1" id="KW-1133">Transmembrane helix</keyword>
<feature type="transmembrane region" description="Helical" evidence="1">
    <location>
        <begin position="854"/>
        <end position="873"/>
    </location>
</feature>
<dbReference type="Gene3D" id="1.20.1640.10">
    <property type="entry name" value="Multidrug efflux transporter AcrB transmembrane domain"/>
    <property type="match status" value="2"/>
</dbReference>
<keyword evidence="1" id="KW-0812">Transmembrane</keyword>
<protein>
    <submittedName>
        <fullName evidence="2">Efflux RND transporter permease subunit</fullName>
    </submittedName>
</protein>
<feature type="transmembrane region" description="Helical" evidence="1">
    <location>
        <begin position="880"/>
        <end position="898"/>
    </location>
</feature>
<feature type="transmembrane region" description="Helical" evidence="1">
    <location>
        <begin position="339"/>
        <end position="357"/>
    </location>
</feature>
<feature type="transmembrane region" description="Helical" evidence="1">
    <location>
        <begin position="904"/>
        <end position="927"/>
    </location>
</feature>
<proteinExistence type="predicted"/>
<dbReference type="GeneID" id="60785018"/>
<sequence>MNLSTFVLRQKTFVIFFTLLCTLVGLVSYFQLGKLEDPAFTVKSAVIVTLYPGADAGEVERLVTDPIETKLQEMEHLWKLRSLSRPGSSMIFVDLQEQVNSAELPQQWDLLRRKVNDVKLSLPPQAQLTIVQDEFSEVYGMLFSLYGDSVAMADLKDHARELQRRLKAIEGVKKIQLHGIHEQVLNIDVDDERLAQANLTTLQLFEQLGSQNLPLQSGDFTMGIEQIRVEQAGAFGSVEDIQNLSIKTGINGLESATVRLGDIANVYLDYQDPAMTLSRFNGQQAITLAVSPVNGINVVSIGDTLRQELTQFEATLPEGVHVGVVAYQPEEVAKSVNNFIINLAESVIIVVIVLLIFMGWRSAAIVGASLLLTILFTLIYLNLTQVDLQRVSLGSFILALGMLVDNAIVIVDLVEAKVRQGITRNQAVSDSIREMALPLLAATLIAALGTAPVLFSQTDAAEFALSIVQVLCSSLLLSWLIAMTVTPLLCWYFIPAPTQTDEPIPPSRLAALYQKAVCWSVDNPLKLLLGVAPVLLLTLAIIPLLQVNFMPSSDRPMLFLDYWLPNGGRIAQTSADMHKIEQWLLRQPQVTSLSSHIGESAPRFSVTVEPEPFDSSYGQILINTRSYEDIATLTAAGDAWLQAEFPYAEPRFRPLKLATKDKFAIEARFVGPDPQQLHRLANEAKRRLAANPHLIYIRDNWRQESKVLVPLINQDAARIAGINRADIANAITRATDGSLIGQMRRDDDLIPIKLRSSNASLAQFDNIPVRSLLGSHSVPMGQVVDGIEFKGEESMRWRYNRQPAITVQADVRGDTPSNVRKAIARELEAIPLPPGYTMAWGGEYYDEKRSVDDLMTQTPKAMVLMTIILVAMFSAYRQPFIILVTLPLASIGIVWSLLLLDKPFGFMAIVGMICLSGMIIKNGIVLIDQIELERKGGRALADAVKRATLNRTMAISMAALTTVLGMIPLLTDRLFDQMAATIVGGLSAASFLSLFVMPALYQLLYRHEAQGALIPSRSKEPCHD</sequence>
<feature type="transmembrane region" description="Helical" evidence="1">
    <location>
        <begin position="393"/>
        <end position="414"/>
    </location>
</feature>
<dbReference type="Proteomes" id="UP000595101">
    <property type="component" value="Chromosome"/>
</dbReference>
<accession>A0A7T2PHE8</accession>
<dbReference type="SUPFAM" id="SSF82866">
    <property type="entry name" value="Multidrug efflux transporter AcrB transmembrane domain"/>
    <property type="match status" value="2"/>
</dbReference>
<dbReference type="SUPFAM" id="SSF82693">
    <property type="entry name" value="Multidrug efflux transporter AcrB pore domain, PN1, PN2, PC1 and PC2 subdomains"/>
    <property type="match status" value="2"/>
</dbReference>
<evidence type="ECO:0000256" key="1">
    <source>
        <dbReference type="SAM" id="Phobius"/>
    </source>
</evidence>
<dbReference type="PRINTS" id="PR00702">
    <property type="entry name" value="ACRIFLAVINRP"/>
</dbReference>